<organism evidence="1 4">
    <name type="scientific">Thermoproteota archaeon</name>
    <dbReference type="NCBI Taxonomy" id="2056631"/>
    <lineage>
        <taxon>Archaea</taxon>
        <taxon>Thermoproteota</taxon>
    </lineage>
</organism>
<evidence type="ECO:0000313" key="1">
    <source>
        <dbReference type="EMBL" id="RLE49816.1"/>
    </source>
</evidence>
<comment type="caution">
    <text evidence="1">The sequence shown here is derived from an EMBL/GenBank/DDBJ whole genome shotgun (WGS) entry which is preliminary data.</text>
</comment>
<dbReference type="EMBL" id="QMQX01000009">
    <property type="protein sequence ID" value="RLE53478.1"/>
    <property type="molecule type" value="Genomic_DNA"/>
</dbReference>
<dbReference type="Proteomes" id="UP000278475">
    <property type="component" value="Unassembled WGS sequence"/>
</dbReference>
<dbReference type="EMBL" id="QMQV01000021">
    <property type="protein sequence ID" value="RLE49816.1"/>
    <property type="molecule type" value="Genomic_DNA"/>
</dbReference>
<proteinExistence type="predicted"/>
<dbReference type="Proteomes" id="UP000272051">
    <property type="component" value="Unassembled WGS sequence"/>
</dbReference>
<reference evidence="3 4" key="1">
    <citation type="submission" date="2018-06" db="EMBL/GenBank/DDBJ databases">
        <title>Extensive metabolic versatility and redundancy in microbially diverse, dynamic hydrothermal sediments.</title>
        <authorList>
            <person name="Dombrowski N."/>
            <person name="Teske A."/>
            <person name="Baker B.J."/>
        </authorList>
    </citation>
    <scope>NUCLEOTIDE SEQUENCE [LARGE SCALE GENOMIC DNA]</scope>
    <source>
        <strain evidence="2">B34_G17</strain>
        <strain evidence="1">B66_G16</strain>
    </source>
</reference>
<evidence type="ECO:0000313" key="2">
    <source>
        <dbReference type="EMBL" id="RLE53478.1"/>
    </source>
</evidence>
<evidence type="ECO:0000313" key="3">
    <source>
        <dbReference type="Proteomes" id="UP000272051"/>
    </source>
</evidence>
<protein>
    <submittedName>
        <fullName evidence="1">Uncharacterized protein</fullName>
    </submittedName>
</protein>
<accession>A0A497ERR9</accession>
<dbReference type="AlphaFoldDB" id="A0A497ERR9"/>
<gene>
    <name evidence="1" type="ORF">DRJ31_03530</name>
    <name evidence="2" type="ORF">DRJ33_00860</name>
</gene>
<evidence type="ECO:0000313" key="4">
    <source>
        <dbReference type="Proteomes" id="UP000278475"/>
    </source>
</evidence>
<sequence length="173" mass="19791">MSADNFISERRELSGLPLISKRTRDVVEGLKSRGYKVAVLGPTRAFYGEVKKGLLNKIEGLVVPVSDAVYTNVLNFVDSGDYQRGRVEGLLKDNYAYLLAYSTDDGRRLALVYSIYFSAEDYHKLEERRGGLNLFIASTDKGNYFAVRIRDVEWKHVIKRNTLLDALREKERF</sequence>
<name>A0A497ERR9_9CREN</name>